<keyword evidence="1" id="KW-0812">Transmembrane</keyword>
<dbReference type="EMBL" id="JFZA02000034">
    <property type="protein sequence ID" value="KFG89297.1"/>
    <property type="molecule type" value="Genomic_DNA"/>
</dbReference>
<name>A0A086P7C9_SPHHM</name>
<feature type="transmembrane region" description="Helical" evidence="1">
    <location>
        <begin position="193"/>
        <end position="212"/>
    </location>
</feature>
<reference evidence="2" key="1">
    <citation type="submission" date="2014-08" db="EMBL/GenBank/DDBJ databases">
        <title>Draft genome sequences of Sphingobium herbicidovorans.</title>
        <authorList>
            <person name="Gan H.M."/>
            <person name="Gan H.Y."/>
            <person name="Savka M.A."/>
        </authorList>
    </citation>
    <scope>NUCLEOTIDE SEQUENCE [LARGE SCALE GENOMIC DNA]</scope>
    <source>
        <strain evidence="2">NBRC 16415</strain>
    </source>
</reference>
<evidence type="ECO:0000313" key="3">
    <source>
        <dbReference type="Proteomes" id="UP000024284"/>
    </source>
</evidence>
<accession>A0A086P7C9</accession>
<feature type="transmembrane region" description="Helical" evidence="1">
    <location>
        <begin position="31"/>
        <end position="48"/>
    </location>
</feature>
<dbReference type="STRING" id="76947.GCA_002080435_02115"/>
<protein>
    <submittedName>
        <fullName evidence="2">Uncharacterized protein</fullName>
    </submittedName>
</protein>
<keyword evidence="3" id="KW-1185">Reference proteome</keyword>
<proteinExistence type="predicted"/>
<keyword evidence="1" id="KW-0472">Membrane</keyword>
<dbReference type="RefSeq" id="WP_051908421.1">
    <property type="nucleotide sequence ID" value="NZ_BCZD01000010.1"/>
</dbReference>
<feature type="transmembrane region" description="Helical" evidence="1">
    <location>
        <begin position="122"/>
        <end position="139"/>
    </location>
</feature>
<feature type="transmembrane region" description="Helical" evidence="1">
    <location>
        <begin position="68"/>
        <end position="86"/>
    </location>
</feature>
<keyword evidence="1" id="KW-1133">Transmembrane helix</keyword>
<feature type="transmembrane region" description="Helical" evidence="1">
    <location>
        <begin position="92"/>
        <end position="115"/>
    </location>
</feature>
<evidence type="ECO:0000313" key="2">
    <source>
        <dbReference type="EMBL" id="KFG89297.1"/>
    </source>
</evidence>
<gene>
    <name evidence="2" type="ORF">BV98_003125</name>
</gene>
<comment type="caution">
    <text evidence="2">The sequence shown here is derived from an EMBL/GenBank/DDBJ whole genome shotgun (WGS) entry which is preliminary data.</text>
</comment>
<feature type="transmembrane region" description="Helical" evidence="1">
    <location>
        <begin position="169"/>
        <end position="187"/>
    </location>
</feature>
<dbReference type="AlphaFoldDB" id="A0A086P7C9"/>
<organism evidence="2 3">
    <name type="scientific">Sphingobium herbicidovorans (strain ATCC 700291 / DSM 11019 / CCUG 56400 / KCTC 2939 / LMG 18315 / NBRC 16415 / MH)</name>
    <name type="common">Sphingomonas herbicidovorans</name>
    <dbReference type="NCBI Taxonomy" id="1219045"/>
    <lineage>
        <taxon>Bacteria</taxon>
        <taxon>Pseudomonadati</taxon>
        <taxon>Pseudomonadota</taxon>
        <taxon>Alphaproteobacteria</taxon>
        <taxon>Sphingomonadales</taxon>
        <taxon>Sphingomonadaceae</taxon>
        <taxon>Sphingobium</taxon>
    </lineage>
</organism>
<dbReference type="eggNOG" id="ENOG5032HNV">
    <property type="taxonomic scope" value="Bacteria"/>
</dbReference>
<feature type="transmembrane region" description="Helical" evidence="1">
    <location>
        <begin position="145"/>
        <end position="162"/>
    </location>
</feature>
<sequence>MSGELRILGVAHGLLLGLVLASPMIGPDLMPWGVEALFIIAAFQLRLADRRWECRAGLRGWASHIRMAPGRIVPWAGTAVVAVIAGPQQAALAGSILAAVLMGELLIYPVGAYMLGRLPRPGLAALILLLLIGCGLAGQGQPARLAMAFALGMSGCVFWMRGPDGEAQSTIFCAMVAGAAMLCAWLVPESAVIAMPAAMLGATLTLAHLSVIRRHPDHWRLRRTGVSANGASAPFLNR</sequence>
<dbReference type="PATRIC" id="fig|1219045.3.peg.3169"/>
<dbReference type="OrthoDB" id="7478681at2"/>
<dbReference type="Proteomes" id="UP000024284">
    <property type="component" value="Unassembled WGS sequence"/>
</dbReference>
<evidence type="ECO:0000256" key="1">
    <source>
        <dbReference type="SAM" id="Phobius"/>
    </source>
</evidence>